<dbReference type="GeneID" id="19737811"/>
<evidence type="ECO:0000256" key="3">
    <source>
        <dbReference type="ARBA" id="ARBA00022844"/>
    </source>
</evidence>
<evidence type="ECO:0000313" key="8">
    <source>
        <dbReference type="EMBL" id="AID46594.1"/>
    </source>
</evidence>
<gene>
    <name evidence="8" type="ORF">fep_086</name>
</gene>
<dbReference type="Pfam" id="PF04713">
    <property type="entry name" value="Pox_I5"/>
    <property type="match status" value="1"/>
</dbReference>
<organism evidence="8 9">
    <name type="scientific">Pigeonpox virus</name>
    <dbReference type="NCBI Taxonomy" id="10264"/>
    <lineage>
        <taxon>Viruses</taxon>
        <taxon>Varidnaviria</taxon>
        <taxon>Bamfordvirae</taxon>
        <taxon>Nucleocytoviricota</taxon>
        <taxon>Pokkesviricetes</taxon>
        <taxon>Chitovirales</taxon>
        <taxon>Poxviridae</taxon>
        <taxon>Chordopoxvirinae</taxon>
        <taxon>Avipoxvirus</taxon>
        <taxon>Avipoxvirus pigeonpox</taxon>
    </lineage>
</organism>
<proteinExistence type="predicted"/>
<name>A0A068EE60_9POXV</name>
<evidence type="ECO:0000256" key="2">
    <source>
        <dbReference type="ARBA" id="ARBA00022692"/>
    </source>
</evidence>
<evidence type="ECO:0000256" key="6">
    <source>
        <dbReference type="ARBA" id="ARBA00023136"/>
    </source>
</evidence>
<keyword evidence="2 7" id="KW-0812">Transmembrane</keyword>
<keyword evidence="9" id="KW-1185">Reference proteome</keyword>
<accession>A0A068EE60</accession>
<feature type="transmembrane region" description="Helical" evidence="7">
    <location>
        <begin position="7"/>
        <end position="32"/>
    </location>
</feature>
<evidence type="ECO:0000256" key="5">
    <source>
        <dbReference type="ARBA" id="ARBA00022989"/>
    </source>
</evidence>
<keyword evidence="3" id="KW-0946">Virion</keyword>
<keyword evidence="5 7" id="KW-1133">Transmembrane helix</keyword>
<dbReference type="InterPro" id="IPR006803">
    <property type="entry name" value="Poxvirus_I5"/>
</dbReference>
<dbReference type="PIRSF" id="PIRSF003768">
    <property type="entry name" value="VAC_I5L"/>
    <property type="match status" value="1"/>
</dbReference>
<keyword evidence="4" id="KW-0426">Late protein</keyword>
<protein>
    <submittedName>
        <fullName evidence="8">IMV membrane protein</fullName>
    </submittedName>
</protein>
<keyword evidence="6 7" id="KW-0472">Membrane</keyword>
<comment type="subcellular location">
    <subcellularLocation>
        <location evidence="1">Virion membrane</location>
        <topology evidence="1">Multi-pass membrane protein</topology>
    </subcellularLocation>
</comment>
<feature type="transmembrane region" description="Helical" evidence="7">
    <location>
        <begin position="52"/>
        <end position="72"/>
    </location>
</feature>
<dbReference type="RefSeq" id="YP_009046318.1">
    <property type="nucleotide sequence ID" value="NC_024447.1"/>
</dbReference>
<dbReference type="KEGG" id="vg:19737811"/>
<evidence type="ECO:0000256" key="1">
    <source>
        <dbReference type="ARBA" id="ARBA00004385"/>
    </source>
</evidence>
<evidence type="ECO:0000313" key="9">
    <source>
        <dbReference type="Proteomes" id="UP000101521"/>
    </source>
</evidence>
<evidence type="ECO:0000256" key="4">
    <source>
        <dbReference type="ARBA" id="ARBA00022921"/>
    </source>
</evidence>
<evidence type="ECO:0000256" key="7">
    <source>
        <dbReference type="SAM" id="Phobius"/>
    </source>
</evidence>
<dbReference type="Proteomes" id="UP000101521">
    <property type="component" value="Segment"/>
</dbReference>
<reference evidence="8 9" key="1">
    <citation type="journal article" date="2014" name="BMC Genomics">
        <title>The complete genome sequences of poxviruses isolated from a penguin and a pigeon in South Africa and comparison to other sequenced avipoxviruses.</title>
        <authorList>
            <person name="Offerman K."/>
            <person name="Carulei O."/>
            <person name="van der Walt A.P."/>
            <person name="Douglass N."/>
            <person name="Williamson A.L."/>
        </authorList>
    </citation>
    <scope>NUCLEOTIDE SEQUENCE [LARGE SCALE GENOMIC DNA]</scope>
    <source>
        <strain evidence="8">FeP2</strain>
    </source>
</reference>
<dbReference type="EMBL" id="KJ801920">
    <property type="protein sequence ID" value="AID46594.1"/>
    <property type="molecule type" value="Genomic_DNA"/>
</dbReference>
<sequence>MEIARETLITIGLTILVVVLVITGFSLVLRLIPGVYSAASRSSFTAGKVLRFMEIFSTVMFIPGIIILYAAYIRKTKMKNN</sequence>
<dbReference type="GO" id="GO:0055036">
    <property type="term" value="C:virion membrane"/>
    <property type="evidence" value="ECO:0007669"/>
    <property type="project" value="UniProtKB-SubCell"/>
</dbReference>